<evidence type="ECO:0000313" key="3">
    <source>
        <dbReference type="Proteomes" id="UP001281761"/>
    </source>
</evidence>
<name>A0ABQ9XKQ0_9EUKA</name>
<dbReference type="PANTHER" id="PTHR38899:SF1">
    <property type="entry name" value="PROTEIN KINASE"/>
    <property type="match status" value="1"/>
</dbReference>
<dbReference type="PANTHER" id="PTHR38899">
    <property type="entry name" value="DOMAIN OOKINETE PROTEIN, PUTATIVE-RELATED"/>
    <property type="match status" value="1"/>
</dbReference>
<accession>A0ABQ9XKQ0</accession>
<protein>
    <submittedName>
        <fullName evidence="2">Uncharacterized protein</fullName>
    </submittedName>
</protein>
<evidence type="ECO:0000256" key="1">
    <source>
        <dbReference type="SAM" id="MobiDB-lite"/>
    </source>
</evidence>
<gene>
    <name evidence="2" type="ORF">BLNAU_13062</name>
</gene>
<keyword evidence="3" id="KW-1185">Reference proteome</keyword>
<dbReference type="Proteomes" id="UP001281761">
    <property type="component" value="Unassembled WGS sequence"/>
</dbReference>
<feature type="region of interest" description="Disordered" evidence="1">
    <location>
        <begin position="215"/>
        <end position="266"/>
    </location>
</feature>
<sequence length="266" mass="30378">MDIVLCRDDTLLPSSLIFHTLADENSLILTEEHVPSFLELDEAVISLLKMALLYTSNVFIVTNAEVGWVERSSKLYLPRTCELLNSIRVISARTRYEKKHPGKPNIWKELVFRETLHDDLLFGQVPIKLNLVSLGDSECERIALQSMEGHFPSRTIVKSIKYVDAPTIDQLCKEHQVILSNFDFICTSPTNLDLALQMYHTDKQAQQETINTKRKYCHHQKHDGKDGKSPTKQASCEHFPDVSAPHEHVPMIRQEGLSPEDSEDEQ</sequence>
<feature type="compositionally biased region" description="Basic and acidic residues" evidence="1">
    <location>
        <begin position="238"/>
        <end position="250"/>
    </location>
</feature>
<organism evidence="2 3">
    <name type="scientific">Blattamonas nauphoetae</name>
    <dbReference type="NCBI Taxonomy" id="2049346"/>
    <lineage>
        <taxon>Eukaryota</taxon>
        <taxon>Metamonada</taxon>
        <taxon>Preaxostyla</taxon>
        <taxon>Oxymonadida</taxon>
        <taxon>Blattamonas</taxon>
    </lineage>
</organism>
<comment type="caution">
    <text evidence="2">The sequence shown here is derived from an EMBL/GenBank/DDBJ whole genome shotgun (WGS) entry which is preliminary data.</text>
</comment>
<evidence type="ECO:0000313" key="2">
    <source>
        <dbReference type="EMBL" id="KAK2951962.1"/>
    </source>
</evidence>
<dbReference type="EMBL" id="JARBJD010000110">
    <property type="protein sequence ID" value="KAK2951962.1"/>
    <property type="molecule type" value="Genomic_DNA"/>
</dbReference>
<reference evidence="2 3" key="1">
    <citation type="journal article" date="2022" name="bioRxiv">
        <title>Genomics of Preaxostyla Flagellates Illuminates Evolutionary Transitions and the Path Towards Mitochondrial Loss.</title>
        <authorList>
            <person name="Novak L.V.F."/>
            <person name="Treitli S.C."/>
            <person name="Pyrih J."/>
            <person name="Halakuc P."/>
            <person name="Pipaliya S.V."/>
            <person name="Vacek V."/>
            <person name="Brzon O."/>
            <person name="Soukal P."/>
            <person name="Eme L."/>
            <person name="Dacks J.B."/>
            <person name="Karnkowska A."/>
            <person name="Elias M."/>
            <person name="Hampl V."/>
        </authorList>
    </citation>
    <scope>NUCLEOTIDE SEQUENCE [LARGE SCALE GENOMIC DNA]</scope>
    <source>
        <strain evidence="2">NAU3</strain>
        <tissue evidence="2">Gut</tissue>
    </source>
</reference>
<proteinExistence type="predicted"/>